<sequence>MPYKPSPHSLVHKQDTILGKPFEDIKAHYMLGKELGKGQFGLMDENTEDLKCLWVDFKGISVSL</sequence>
<proteinExistence type="predicted"/>
<evidence type="ECO:0000313" key="2">
    <source>
        <dbReference type="Proteomes" id="UP000607653"/>
    </source>
</evidence>
<dbReference type="EMBL" id="DUZY01000004">
    <property type="protein sequence ID" value="DAD37702.1"/>
    <property type="molecule type" value="Genomic_DNA"/>
</dbReference>
<dbReference type="Proteomes" id="UP000607653">
    <property type="component" value="Unassembled WGS sequence"/>
</dbReference>
<reference evidence="1 2" key="1">
    <citation type="journal article" date="2020" name="Mol. Biol. Evol.">
        <title>Distinct Expression and Methylation Patterns for Genes with Different Fates following a Single Whole-Genome Duplication in Flowering Plants.</title>
        <authorList>
            <person name="Shi T."/>
            <person name="Rahmani R.S."/>
            <person name="Gugger P.F."/>
            <person name="Wang M."/>
            <person name="Li H."/>
            <person name="Zhang Y."/>
            <person name="Li Z."/>
            <person name="Wang Q."/>
            <person name="Van de Peer Y."/>
            <person name="Marchal K."/>
            <person name="Chen J."/>
        </authorList>
    </citation>
    <scope>NUCLEOTIDE SEQUENCE [LARGE SCALE GENOMIC DNA]</scope>
    <source>
        <tissue evidence="1">Leaf</tissue>
    </source>
</reference>
<accession>A0A822YYF9</accession>
<comment type="caution">
    <text evidence="1">The sequence shown here is derived from an EMBL/GenBank/DDBJ whole genome shotgun (WGS) entry which is preliminary data.</text>
</comment>
<keyword evidence="2" id="KW-1185">Reference proteome</keyword>
<gene>
    <name evidence="1" type="ORF">HUJ06_008343</name>
</gene>
<evidence type="ECO:0000313" key="1">
    <source>
        <dbReference type="EMBL" id="DAD37702.1"/>
    </source>
</evidence>
<name>A0A822YYF9_NELNU</name>
<dbReference type="AlphaFoldDB" id="A0A822YYF9"/>
<protein>
    <submittedName>
        <fullName evidence="1">Uncharacterized protein</fullName>
    </submittedName>
</protein>
<organism evidence="1 2">
    <name type="scientific">Nelumbo nucifera</name>
    <name type="common">Sacred lotus</name>
    <dbReference type="NCBI Taxonomy" id="4432"/>
    <lineage>
        <taxon>Eukaryota</taxon>
        <taxon>Viridiplantae</taxon>
        <taxon>Streptophyta</taxon>
        <taxon>Embryophyta</taxon>
        <taxon>Tracheophyta</taxon>
        <taxon>Spermatophyta</taxon>
        <taxon>Magnoliopsida</taxon>
        <taxon>Proteales</taxon>
        <taxon>Nelumbonaceae</taxon>
        <taxon>Nelumbo</taxon>
    </lineage>
</organism>